<dbReference type="InterPro" id="IPR024520">
    <property type="entry name" value="DUF3558"/>
</dbReference>
<evidence type="ECO:0000256" key="1">
    <source>
        <dbReference type="SAM" id="SignalP"/>
    </source>
</evidence>
<dbReference type="KEGG" id="sace:GIY23_21320"/>
<proteinExistence type="predicted"/>
<dbReference type="EMBL" id="CP045929">
    <property type="protein sequence ID" value="QGK71716.1"/>
    <property type="molecule type" value="Genomic_DNA"/>
</dbReference>
<accession>A0A5Q3QEB6</accession>
<keyword evidence="3" id="KW-1185">Reference proteome</keyword>
<dbReference type="PROSITE" id="PS51257">
    <property type="entry name" value="PROKAR_LIPOPROTEIN"/>
    <property type="match status" value="1"/>
</dbReference>
<dbReference type="AlphaFoldDB" id="A0A5Q3QEB6"/>
<name>A0A5Q3QEB6_9PSEU</name>
<dbReference type="RefSeq" id="WP_154078284.1">
    <property type="nucleotide sequence ID" value="NZ_CP045929.1"/>
</dbReference>
<protein>
    <submittedName>
        <fullName evidence="2">DUF3558 domain-containing protein</fullName>
    </submittedName>
</protein>
<reference evidence="3" key="1">
    <citation type="submission" date="2019-11" db="EMBL/GenBank/DDBJ databases">
        <title>The complete genome sequence of Saccharopolyspora sp. E2A.</title>
        <authorList>
            <person name="Zhang G."/>
        </authorList>
    </citation>
    <scope>NUCLEOTIDE SEQUENCE [LARGE SCALE GENOMIC DNA]</scope>
    <source>
        <strain evidence="3">E2A</strain>
    </source>
</reference>
<feature type="chain" id="PRO_5038381395" evidence="1">
    <location>
        <begin position="20"/>
        <end position="177"/>
    </location>
</feature>
<feature type="signal peptide" evidence="1">
    <location>
        <begin position="1"/>
        <end position="19"/>
    </location>
</feature>
<keyword evidence="1" id="KW-0732">Signal</keyword>
<dbReference type="Proteomes" id="UP000371041">
    <property type="component" value="Chromosome"/>
</dbReference>
<evidence type="ECO:0000313" key="2">
    <source>
        <dbReference type="EMBL" id="QGK71716.1"/>
    </source>
</evidence>
<organism evidence="2 3">
    <name type="scientific">Allosaccharopolyspora coralli</name>
    <dbReference type="NCBI Taxonomy" id="2665642"/>
    <lineage>
        <taxon>Bacteria</taxon>
        <taxon>Bacillati</taxon>
        <taxon>Actinomycetota</taxon>
        <taxon>Actinomycetes</taxon>
        <taxon>Pseudonocardiales</taxon>
        <taxon>Pseudonocardiaceae</taxon>
        <taxon>Allosaccharopolyspora</taxon>
    </lineage>
</organism>
<gene>
    <name evidence="2" type="ORF">GIY23_21320</name>
</gene>
<dbReference type="Pfam" id="PF12079">
    <property type="entry name" value="DUF3558"/>
    <property type="match status" value="1"/>
</dbReference>
<sequence length="177" mass="18508">MNRRLSSLVLAVVAVAGLAAGCGSSDRPRDLSLDEVQPCDLISQSELNALQVTAQPSPVPAVSGADEKGSTCMYSPRYGGTVRVSVVTNHGIDRWTGGSMSSKAKDLPRIQGYRTILVSPAEIPLGPRDLCRLYVDVAGGQSLRAIGGPGTENEPSACEKARQFAEVAVRSLAQQAG</sequence>
<evidence type="ECO:0000313" key="3">
    <source>
        <dbReference type="Proteomes" id="UP000371041"/>
    </source>
</evidence>